<dbReference type="PANTHER" id="PTHR45615:SF40">
    <property type="entry name" value="MYOSIN HEAVY CHAIN, NON-MUSCLE"/>
    <property type="match status" value="1"/>
</dbReference>
<dbReference type="EMBL" id="JAPEUX010000007">
    <property type="protein sequence ID" value="KAJ4348765.1"/>
    <property type="molecule type" value="Genomic_DNA"/>
</dbReference>
<sequence length="895" mass="100090">MSAGDNIVNPSRDPRRRLPAGSASPLHVASPLSMTNGDAGQVGSGNTTPIHGAPPAPSMVPHKRVPVGGNVRGVASIRQAAAKKQMLPGVGSESSALAKIQAKNIELQNQLKKATEQLGQVQIELGKDTRQRNQLETDLRAQLSQMQEELKTEKNQRTKLEERLQKVEEEQSRSSPVTSGLSKQVDNLSDKVKQLEVSSKQEAQPDTAQIENRVKQSVLSDIKAHVTKDTGTKVTSLETRFTGIEKRLDKLKPDLEKSIKQSIKKETEPLQSQLNQLVTKTDSNESRIDGFADEKSKSRVDKLAKDLIVVKTQSNSNEKRIDALFKEDVYLLKEDVEAFKKANLSKQFSDLQSDFATQKENTTQQFQKVESELAEKSTVRQYESLEKQVEAVHGRIKLYVDERLPSHFNGVIKPLQDESLQIVRKVEDIGKYIAENKTALSNLESSTSTSINQLRVDIGGAKSDASAEVERLRSEISDLKASTVPSLTDVRLKVSSLESAISSDNNGLRAELARLRTALGPSSASLKTLILPDHVGAANFHRHSEEFAGRIDRLESENSNIRADINYVKEDLKDATNEASEALSKAKTAFDTTSTIARALDTLQKEVKSLREQPFARSEDTEPALTSRISLTRNYNEAINTVRPDTRAENAAIEARLHTLEMAIKTLTSQYENITTEYLHQHIVHWFTQTYPDAGSFLQELQQIQHKLQPMQQNLNTIGQFVNDIAWMRETPDYGRQLLNLAHNADAIEQLLRDKDRVRHPPAWEDFDNLRSEIKAEAQARAGVSASSVSRDELHALRADLATERSNRESLTDEFKPIHDAFNQTRSQVDALEEKVEDEKALTEQTSRILNGQIETLVTRVNTVESKIEQHGDIVEKCEQFISAYPQTMHYNNIY</sequence>
<dbReference type="GO" id="GO:0032982">
    <property type="term" value="C:myosin filament"/>
    <property type="evidence" value="ECO:0007669"/>
    <property type="project" value="TreeGrafter"/>
</dbReference>
<dbReference type="OrthoDB" id="3438382at2759"/>
<dbReference type="GO" id="GO:0051015">
    <property type="term" value="F:actin filament binding"/>
    <property type="evidence" value="ECO:0007669"/>
    <property type="project" value="TreeGrafter"/>
</dbReference>
<feature type="coiled-coil region" evidence="1">
    <location>
        <begin position="650"/>
        <end position="677"/>
    </location>
</feature>
<evidence type="ECO:0000256" key="1">
    <source>
        <dbReference type="SAM" id="Coils"/>
    </source>
</evidence>
<dbReference type="AlphaFoldDB" id="A0A9W9C8B1"/>
<dbReference type="GeneID" id="80913673"/>
<feature type="coiled-coil region" evidence="1">
    <location>
        <begin position="551"/>
        <end position="613"/>
    </location>
</feature>
<proteinExistence type="predicted"/>
<protein>
    <submittedName>
        <fullName evidence="3">Uncharacterized protein</fullName>
    </submittedName>
</protein>
<feature type="region of interest" description="Disordered" evidence="2">
    <location>
        <begin position="1"/>
        <end position="67"/>
    </location>
</feature>
<feature type="compositionally biased region" description="Polar residues" evidence="2">
    <location>
        <begin position="173"/>
        <end position="187"/>
    </location>
</feature>
<gene>
    <name evidence="3" type="ORF">N0V89_010143</name>
</gene>
<dbReference type="GO" id="GO:0005737">
    <property type="term" value="C:cytoplasm"/>
    <property type="evidence" value="ECO:0007669"/>
    <property type="project" value="TreeGrafter"/>
</dbReference>
<comment type="caution">
    <text evidence="3">The sequence shown here is derived from an EMBL/GenBank/DDBJ whole genome shotgun (WGS) entry which is preliminary data.</text>
</comment>
<reference evidence="3" key="1">
    <citation type="submission" date="2022-10" db="EMBL/GenBank/DDBJ databases">
        <title>Tapping the CABI collections for fungal endophytes: first genome assemblies for Collariella, Neodidymelliopsis, Ascochyta clinopodiicola, Didymella pomorum, Didymosphaeria variabile, Neocosmospora piperis and Neocucurbitaria cava.</title>
        <authorList>
            <person name="Hill R."/>
        </authorList>
    </citation>
    <scope>NUCLEOTIDE SEQUENCE</scope>
    <source>
        <strain evidence="3">IMI 356815</strain>
    </source>
</reference>
<dbReference type="RefSeq" id="XP_056068153.1">
    <property type="nucleotide sequence ID" value="XM_056218888.1"/>
</dbReference>
<dbReference type="PANTHER" id="PTHR45615">
    <property type="entry name" value="MYOSIN HEAVY CHAIN, NON-MUSCLE"/>
    <property type="match status" value="1"/>
</dbReference>
<feature type="compositionally biased region" description="Polar residues" evidence="2">
    <location>
        <begin position="196"/>
        <end position="212"/>
    </location>
</feature>
<feature type="coiled-coil region" evidence="1">
    <location>
        <begin position="794"/>
        <end position="842"/>
    </location>
</feature>
<keyword evidence="1" id="KW-0175">Coiled coil</keyword>
<dbReference type="GO" id="GO:0016460">
    <property type="term" value="C:myosin II complex"/>
    <property type="evidence" value="ECO:0007669"/>
    <property type="project" value="TreeGrafter"/>
</dbReference>
<name>A0A9W9C8B1_9PLEO</name>
<feature type="region of interest" description="Disordered" evidence="2">
    <location>
        <begin position="193"/>
        <end position="212"/>
    </location>
</feature>
<keyword evidence="4" id="KW-1185">Reference proteome</keyword>
<feature type="region of interest" description="Disordered" evidence="2">
    <location>
        <begin position="164"/>
        <end position="187"/>
    </location>
</feature>
<evidence type="ECO:0000313" key="4">
    <source>
        <dbReference type="Proteomes" id="UP001140513"/>
    </source>
</evidence>
<organism evidence="3 4">
    <name type="scientific">Didymosphaeria variabile</name>
    <dbReference type="NCBI Taxonomy" id="1932322"/>
    <lineage>
        <taxon>Eukaryota</taxon>
        <taxon>Fungi</taxon>
        <taxon>Dikarya</taxon>
        <taxon>Ascomycota</taxon>
        <taxon>Pezizomycotina</taxon>
        <taxon>Dothideomycetes</taxon>
        <taxon>Pleosporomycetidae</taxon>
        <taxon>Pleosporales</taxon>
        <taxon>Massarineae</taxon>
        <taxon>Didymosphaeriaceae</taxon>
        <taxon>Didymosphaeria</taxon>
    </lineage>
</organism>
<accession>A0A9W9C8B1</accession>
<dbReference type="Proteomes" id="UP001140513">
    <property type="component" value="Unassembled WGS sequence"/>
</dbReference>
<feature type="compositionally biased region" description="Polar residues" evidence="2">
    <location>
        <begin position="32"/>
        <end position="49"/>
    </location>
</feature>
<dbReference type="GO" id="GO:0000146">
    <property type="term" value="F:microfilament motor activity"/>
    <property type="evidence" value="ECO:0007669"/>
    <property type="project" value="TreeGrafter"/>
</dbReference>
<evidence type="ECO:0000256" key="2">
    <source>
        <dbReference type="SAM" id="MobiDB-lite"/>
    </source>
</evidence>
<evidence type="ECO:0000313" key="3">
    <source>
        <dbReference type="EMBL" id="KAJ4348765.1"/>
    </source>
</evidence>